<evidence type="ECO:0000256" key="3">
    <source>
        <dbReference type="ARBA" id="ARBA00022426"/>
    </source>
</evidence>
<protein>
    <recommendedName>
        <fullName evidence="13">Nickel/cobalt efflux system</fullName>
    </recommendedName>
</protein>
<evidence type="ECO:0000256" key="2">
    <source>
        <dbReference type="ARBA" id="ARBA00004651"/>
    </source>
</evidence>
<keyword evidence="10" id="KW-0921">Nickel transport</keyword>
<evidence type="ECO:0000313" key="14">
    <source>
        <dbReference type="EMBL" id="MDX8491745.1"/>
    </source>
</evidence>
<dbReference type="PANTHER" id="PTHR40659:SF1">
    <property type="entry name" value="NICKEL_COBALT EFFLUX SYSTEM RCNA"/>
    <property type="match status" value="1"/>
</dbReference>
<evidence type="ECO:0000256" key="12">
    <source>
        <dbReference type="ARBA" id="ARBA00023285"/>
    </source>
</evidence>
<organism evidence="14 15">
    <name type="scientific">Mesorhizobium captivum</name>
    <dbReference type="NCBI Taxonomy" id="3072319"/>
    <lineage>
        <taxon>Bacteria</taxon>
        <taxon>Pseudomonadati</taxon>
        <taxon>Pseudomonadota</taxon>
        <taxon>Alphaproteobacteria</taxon>
        <taxon>Hyphomicrobiales</taxon>
        <taxon>Phyllobacteriaceae</taxon>
        <taxon>Mesorhizobium</taxon>
    </lineage>
</organism>
<evidence type="ECO:0000313" key="15">
    <source>
        <dbReference type="Proteomes" id="UP001271249"/>
    </source>
</evidence>
<dbReference type="InterPro" id="IPR051224">
    <property type="entry name" value="NiCoT_RcnA"/>
</dbReference>
<sequence length="238" mass="24931">MIQALFDYQREIYLSVAQHLKSFAADGSWLALFMVLPMGVVFGAAHALTPGHSKTLLAAYITGSQVKLSRGLLVSLALSLTHIALAVLIAVLALPVVSIALGSAGRAPALEALSRGLLGLVGAWMIWRALRGRRQHHAHEGEAVGVMAGLIPCPLTLFVMTFAIARGVPWAGIVFAMAMMAGVAITLGIVVGLAVLFRSGSAIILERFGSNTARISTLLEIGTGMILIGAAVRQFLVA</sequence>
<feature type="transmembrane region" description="Helical" evidence="13">
    <location>
        <begin position="72"/>
        <end position="100"/>
    </location>
</feature>
<name>A0ABU4YXQ2_9HYPH</name>
<keyword evidence="3" id="KW-0171">Cobalt transport</keyword>
<evidence type="ECO:0000256" key="4">
    <source>
        <dbReference type="ARBA" id="ARBA00022448"/>
    </source>
</evidence>
<feature type="transmembrane region" description="Helical" evidence="13">
    <location>
        <begin position="218"/>
        <end position="236"/>
    </location>
</feature>
<evidence type="ECO:0000256" key="8">
    <source>
        <dbReference type="ARBA" id="ARBA00022989"/>
    </source>
</evidence>
<evidence type="ECO:0000256" key="9">
    <source>
        <dbReference type="ARBA" id="ARBA00023065"/>
    </source>
</evidence>
<feature type="transmembrane region" description="Helical" evidence="13">
    <location>
        <begin position="29"/>
        <end position="51"/>
    </location>
</feature>
<comment type="similarity">
    <text evidence="13">Belongs to the NiCoT transporter (TC 2.A.52) family.</text>
</comment>
<evidence type="ECO:0000256" key="11">
    <source>
        <dbReference type="ARBA" id="ARBA00023136"/>
    </source>
</evidence>
<keyword evidence="8 13" id="KW-1133">Transmembrane helix</keyword>
<dbReference type="RefSeq" id="WP_320225775.1">
    <property type="nucleotide sequence ID" value="NZ_JAVIJB010000005.1"/>
</dbReference>
<dbReference type="InterPro" id="IPR011541">
    <property type="entry name" value="Ni/Co_transpt_high_affinity"/>
</dbReference>
<proteinExistence type="inferred from homology"/>
<feature type="transmembrane region" description="Helical" evidence="13">
    <location>
        <begin position="142"/>
        <end position="164"/>
    </location>
</feature>
<feature type="transmembrane region" description="Helical" evidence="13">
    <location>
        <begin position="170"/>
        <end position="197"/>
    </location>
</feature>
<evidence type="ECO:0000256" key="1">
    <source>
        <dbReference type="ARBA" id="ARBA00002510"/>
    </source>
</evidence>
<evidence type="ECO:0000256" key="7">
    <source>
        <dbReference type="ARBA" id="ARBA00022692"/>
    </source>
</evidence>
<keyword evidence="6" id="KW-0533">Nickel</keyword>
<accession>A0ABU4YXQ2</accession>
<comment type="subcellular location">
    <subcellularLocation>
        <location evidence="2 13">Cell membrane</location>
        <topology evidence="2 13">Multi-pass membrane protein</topology>
    </subcellularLocation>
</comment>
<dbReference type="EMBL" id="JAVIJC010000007">
    <property type="protein sequence ID" value="MDX8491745.1"/>
    <property type="molecule type" value="Genomic_DNA"/>
</dbReference>
<keyword evidence="7 13" id="KW-0812">Transmembrane</keyword>
<keyword evidence="12" id="KW-0170">Cobalt</keyword>
<evidence type="ECO:0000256" key="13">
    <source>
        <dbReference type="RuleBase" id="RU362101"/>
    </source>
</evidence>
<keyword evidence="15" id="KW-1185">Reference proteome</keyword>
<comment type="caution">
    <text evidence="14">The sequence shown here is derived from an EMBL/GenBank/DDBJ whole genome shotgun (WGS) entry which is preliminary data.</text>
</comment>
<dbReference type="Pfam" id="PF03824">
    <property type="entry name" value="NicO"/>
    <property type="match status" value="1"/>
</dbReference>
<keyword evidence="9" id="KW-0406">Ion transport</keyword>
<keyword evidence="4 13" id="KW-0813">Transport</keyword>
<evidence type="ECO:0000256" key="10">
    <source>
        <dbReference type="ARBA" id="ARBA00023112"/>
    </source>
</evidence>
<gene>
    <name evidence="14" type="ORF">RFN29_09150</name>
</gene>
<keyword evidence="11 13" id="KW-0472">Membrane</keyword>
<evidence type="ECO:0000256" key="5">
    <source>
        <dbReference type="ARBA" id="ARBA00022475"/>
    </source>
</evidence>
<dbReference type="PANTHER" id="PTHR40659">
    <property type="entry name" value="NICKEL/COBALT EFFLUX SYSTEM RCNA"/>
    <property type="match status" value="1"/>
</dbReference>
<reference evidence="14 15" key="1">
    <citation type="submission" date="2023-08" db="EMBL/GenBank/DDBJ databases">
        <title>Implementing the SeqCode for naming new Mesorhizobium species isolated from Vachellia karroo root nodules.</title>
        <authorList>
            <person name="Van Lill M."/>
        </authorList>
    </citation>
    <scope>NUCLEOTIDE SEQUENCE [LARGE SCALE GENOMIC DNA]</scope>
    <source>
        <strain evidence="14 15">VK22B</strain>
    </source>
</reference>
<comment type="function">
    <text evidence="1">Efflux system for nickel and cobalt.</text>
</comment>
<dbReference type="Proteomes" id="UP001271249">
    <property type="component" value="Unassembled WGS sequence"/>
</dbReference>
<feature type="transmembrane region" description="Helical" evidence="13">
    <location>
        <begin position="112"/>
        <end position="130"/>
    </location>
</feature>
<keyword evidence="5" id="KW-1003">Cell membrane</keyword>
<evidence type="ECO:0000256" key="6">
    <source>
        <dbReference type="ARBA" id="ARBA00022596"/>
    </source>
</evidence>